<name>X0X4A9_9ZZZZ</name>
<accession>X0X4A9</accession>
<organism evidence="1">
    <name type="scientific">marine sediment metagenome</name>
    <dbReference type="NCBI Taxonomy" id="412755"/>
    <lineage>
        <taxon>unclassified sequences</taxon>
        <taxon>metagenomes</taxon>
        <taxon>ecological metagenomes</taxon>
    </lineage>
</organism>
<dbReference type="AlphaFoldDB" id="X0X4A9"/>
<comment type="caution">
    <text evidence="1">The sequence shown here is derived from an EMBL/GenBank/DDBJ whole genome shotgun (WGS) entry which is preliminary data.</text>
</comment>
<proteinExistence type="predicted"/>
<reference evidence="1" key="1">
    <citation type="journal article" date="2014" name="Front. Microbiol.">
        <title>High frequency of phylogenetically diverse reductive dehalogenase-homologous genes in deep subseafloor sedimentary metagenomes.</title>
        <authorList>
            <person name="Kawai M."/>
            <person name="Futagami T."/>
            <person name="Toyoda A."/>
            <person name="Takaki Y."/>
            <person name="Nishi S."/>
            <person name="Hori S."/>
            <person name="Arai W."/>
            <person name="Tsubouchi T."/>
            <person name="Morono Y."/>
            <person name="Uchiyama I."/>
            <person name="Ito T."/>
            <person name="Fujiyama A."/>
            <person name="Inagaki F."/>
            <person name="Takami H."/>
        </authorList>
    </citation>
    <scope>NUCLEOTIDE SEQUENCE</scope>
    <source>
        <strain evidence="1">Expedition CK06-06</strain>
    </source>
</reference>
<gene>
    <name evidence="1" type="ORF">S01H1_65558</name>
</gene>
<dbReference type="EMBL" id="BARS01043289">
    <property type="protein sequence ID" value="GAG38044.1"/>
    <property type="molecule type" value="Genomic_DNA"/>
</dbReference>
<protein>
    <submittedName>
        <fullName evidence="1">Uncharacterized protein</fullName>
    </submittedName>
</protein>
<evidence type="ECO:0000313" key="1">
    <source>
        <dbReference type="EMBL" id="GAG38044.1"/>
    </source>
</evidence>
<sequence length="59" mass="6913">MKQYTIYFSIFRKKMKTTVLARNESEAKQEIAKKIIFHKIKEVPATNPISDFLFGFGKT</sequence>